<dbReference type="Proteomes" id="UP001281410">
    <property type="component" value="Unassembled WGS sequence"/>
</dbReference>
<organism evidence="6 7">
    <name type="scientific">Dipteronia sinensis</name>
    <dbReference type="NCBI Taxonomy" id="43782"/>
    <lineage>
        <taxon>Eukaryota</taxon>
        <taxon>Viridiplantae</taxon>
        <taxon>Streptophyta</taxon>
        <taxon>Embryophyta</taxon>
        <taxon>Tracheophyta</taxon>
        <taxon>Spermatophyta</taxon>
        <taxon>Magnoliopsida</taxon>
        <taxon>eudicotyledons</taxon>
        <taxon>Gunneridae</taxon>
        <taxon>Pentapetalae</taxon>
        <taxon>rosids</taxon>
        <taxon>malvids</taxon>
        <taxon>Sapindales</taxon>
        <taxon>Sapindaceae</taxon>
        <taxon>Hippocastanoideae</taxon>
        <taxon>Acereae</taxon>
        <taxon>Dipteronia</taxon>
    </lineage>
</organism>
<comment type="similarity">
    <text evidence="1">Belongs to the peptidase C48 family.</text>
</comment>
<dbReference type="Gene3D" id="3.40.395.10">
    <property type="entry name" value="Adenoviral Proteinase, Chain A"/>
    <property type="match status" value="1"/>
</dbReference>
<gene>
    <name evidence="6" type="ORF">Dsin_023672</name>
</gene>
<accession>A0AAE0A4R3</accession>
<dbReference type="PROSITE" id="PS00141">
    <property type="entry name" value="ASP_PROTEASE"/>
    <property type="match status" value="1"/>
</dbReference>
<reference evidence="6" key="1">
    <citation type="journal article" date="2023" name="Plant J.">
        <title>Genome sequences and population genomics provide insights into the demographic history, inbreeding, and mutation load of two 'living fossil' tree species of Dipteronia.</title>
        <authorList>
            <person name="Feng Y."/>
            <person name="Comes H.P."/>
            <person name="Chen J."/>
            <person name="Zhu S."/>
            <person name="Lu R."/>
            <person name="Zhang X."/>
            <person name="Li P."/>
            <person name="Qiu J."/>
            <person name="Olsen K.M."/>
            <person name="Qiu Y."/>
        </authorList>
    </citation>
    <scope>NUCLEOTIDE SEQUENCE</scope>
    <source>
        <strain evidence="6">NBL</strain>
    </source>
</reference>
<evidence type="ECO:0000256" key="3">
    <source>
        <dbReference type="ARBA" id="ARBA00022801"/>
    </source>
</evidence>
<dbReference type="InterPro" id="IPR001969">
    <property type="entry name" value="Aspartic_peptidase_AS"/>
</dbReference>
<dbReference type="GO" id="GO:0008234">
    <property type="term" value="F:cysteine-type peptidase activity"/>
    <property type="evidence" value="ECO:0007669"/>
    <property type="project" value="InterPro"/>
</dbReference>
<dbReference type="CDD" id="cd00303">
    <property type="entry name" value="retropepsin_like"/>
    <property type="match status" value="1"/>
</dbReference>
<feature type="domain" description="Peptidase A2" evidence="5">
    <location>
        <begin position="406"/>
        <end position="440"/>
    </location>
</feature>
<feature type="region of interest" description="Disordered" evidence="4">
    <location>
        <begin position="327"/>
        <end position="365"/>
    </location>
</feature>
<dbReference type="PROSITE" id="PS50175">
    <property type="entry name" value="ASP_PROT_RETROV"/>
    <property type="match status" value="1"/>
</dbReference>
<dbReference type="SUPFAM" id="SSF50630">
    <property type="entry name" value="Acid proteases"/>
    <property type="match status" value="1"/>
</dbReference>
<dbReference type="GO" id="GO:0004190">
    <property type="term" value="F:aspartic-type endopeptidase activity"/>
    <property type="evidence" value="ECO:0007669"/>
    <property type="project" value="InterPro"/>
</dbReference>
<protein>
    <recommendedName>
        <fullName evidence="5">Peptidase A2 domain-containing protein</fullName>
    </recommendedName>
</protein>
<feature type="compositionally biased region" description="Polar residues" evidence="4">
    <location>
        <begin position="345"/>
        <end position="365"/>
    </location>
</feature>
<evidence type="ECO:0000313" key="7">
    <source>
        <dbReference type="Proteomes" id="UP001281410"/>
    </source>
</evidence>
<comment type="caution">
    <text evidence="6">The sequence shown here is derived from an EMBL/GenBank/DDBJ whole genome shotgun (WGS) entry which is preliminary data.</text>
</comment>
<dbReference type="Pfam" id="PF02902">
    <property type="entry name" value="Peptidase_C48"/>
    <property type="match status" value="1"/>
</dbReference>
<evidence type="ECO:0000313" key="6">
    <source>
        <dbReference type="EMBL" id="KAK3200257.1"/>
    </source>
</evidence>
<feature type="region of interest" description="Disordered" evidence="4">
    <location>
        <begin position="1"/>
        <end position="25"/>
    </location>
</feature>
<evidence type="ECO:0000256" key="2">
    <source>
        <dbReference type="ARBA" id="ARBA00022670"/>
    </source>
</evidence>
<feature type="compositionally biased region" description="Low complexity" evidence="4">
    <location>
        <begin position="13"/>
        <end position="25"/>
    </location>
</feature>
<dbReference type="InterPro" id="IPR003653">
    <property type="entry name" value="Peptidase_C48_C"/>
</dbReference>
<sequence length="578" mass="65072">MRGQLLGRNEDGLLPSSSSPSRRPLLAAVSPSCSTTESSAAVLSSTAGYKSKIQGRCIQCWIFIPMHYHLLYKDIPNQGNESDCGIFVLNFLEYLWAGKPFDFEAKDGAALRVKTATGIFKISKQVSCNNIVEEGHHANRCPKVKNKIRTLNISDEIKDKLIHLLYNDLSSDAFESYSDNEPSDSSDNIVLAINHTSSTDTSTQPCLSDNYPDKQHCVCKEINVLDQHGYSMIISMIDSIEDSSLKAKYIQELQQKISKGKSQQSVVPPPSHTTSIPFSTLDFDSNVIGRFQTKDRKVSISDLQKEIQNLKYEIKIIKINISNLQHSSSTPKTTHQLLVPPKQPNFASSSDSDDPGSQHNTKQPALTTILNPARIPCQLCQIKTYKIHKWYIEIDIRISQDYNLIVNALVDTGADLNCIREALVPTKYLEKTTESLFGANRQQLEIQYKLANAKVCNQGICYTTDFVMVKTLSQNVILDLPFLQLISPFKVTSDGLITEYLNKEILFLFIYPLIICDLDTLKKECIHCTPSPTLFMDQCIANLNIKQTQLSYLKDDLVFEKQKARLSDPHMLEQIKQF</sequence>
<dbReference type="AlphaFoldDB" id="A0AAE0A4R3"/>
<dbReference type="InterPro" id="IPR018061">
    <property type="entry name" value="Retropepsins"/>
</dbReference>
<dbReference type="InterPro" id="IPR038765">
    <property type="entry name" value="Papain-like_cys_pep_sf"/>
</dbReference>
<proteinExistence type="inferred from homology"/>
<evidence type="ECO:0000256" key="1">
    <source>
        <dbReference type="ARBA" id="ARBA00005234"/>
    </source>
</evidence>
<name>A0AAE0A4R3_9ROSI</name>
<dbReference type="InterPro" id="IPR021109">
    <property type="entry name" value="Peptidase_aspartic_dom_sf"/>
</dbReference>
<evidence type="ECO:0000259" key="5">
    <source>
        <dbReference type="PROSITE" id="PS50175"/>
    </source>
</evidence>
<dbReference type="Gene3D" id="2.40.70.10">
    <property type="entry name" value="Acid Proteases"/>
    <property type="match status" value="1"/>
</dbReference>
<keyword evidence="7" id="KW-1185">Reference proteome</keyword>
<keyword evidence="2" id="KW-0645">Protease</keyword>
<dbReference type="SUPFAM" id="SSF54001">
    <property type="entry name" value="Cysteine proteinases"/>
    <property type="match status" value="1"/>
</dbReference>
<dbReference type="GO" id="GO:0006508">
    <property type="term" value="P:proteolysis"/>
    <property type="evidence" value="ECO:0007669"/>
    <property type="project" value="UniProtKB-KW"/>
</dbReference>
<keyword evidence="3" id="KW-0378">Hydrolase</keyword>
<dbReference type="EMBL" id="JANJYJ010000007">
    <property type="protein sequence ID" value="KAK3200257.1"/>
    <property type="molecule type" value="Genomic_DNA"/>
</dbReference>
<feature type="compositionally biased region" description="Polar residues" evidence="4">
    <location>
        <begin position="327"/>
        <end position="336"/>
    </location>
</feature>
<evidence type="ECO:0000256" key="4">
    <source>
        <dbReference type="SAM" id="MobiDB-lite"/>
    </source>
</evidence>
<dbReference type="Pfam" id="PF00077">
    <property type="entry name" value="RVP"/>
    <property type="match status" value="1"/>
</dbReference>
<dbReference type="InterPro" id="IPR001995">
    <property type="entry name" value="Peptidase_A2_cat"/>
</dbReference>